<evidence type="ECO:0000313" key="2">
    <source>
        <dbReference type="Proteomes" id="UP000275747"/>
    </source>
</evidence>
<dbReference type="EMBL" id="CP033041">
    <property type="protein sequence ID" value="AYM73865.1"/>
    <property type="molecule type" value="Genomic_DNA"/>
</dbReference>
<gene>
    <name evidence="1" type="ORF">D9Z05_11645</name>
</gene>
<sequence>MELPKLDQKSSFGSSIFVCLFFVYKKRECVAHLRNVQRRRQTIMNLWVRVKEIDRRYERLM</sequence>
<accession>A0AAI8PZE2</accession>
<reference evidence="1 2" key="1">
    <citation type="submission" date="2018-10" db="EMBL/GenBank/DDBJ databases">
        <title>Escaping from acidified nitrite in gastric host defense: Transcriptomic basis for resistance to free nitrous acid in Enterococcus faecalis.</title>
        <authorList>
            <person name="Yu Z."/>
            <person name="Shi D."/>
            <person name="Liu W."/>
            <person name="Meng F."/>
        </authorList>
    </citation>
    <scope>NUCLEOTIDE SEQUENCE [LARGE SCALE GENOMIC DNA]</scope>
    <source>
        <strain evidence="1 2">JE1</strain>
    </source>
</reference>
<name>A0AAI8PZE2_ENTFC</name>
<dbReference type="Proteomes" id="UP000275747">
    <property type="component" value="Chromosome"/>
</dbReference>
<dbReference type="AlphaFoldDB" id="A0AAI8PZE2"/>
<evidence type="ECO:0000313" key="1">
    <source>
        <dbReference type="EMBL" id="AYM73865.1"/>
    </source>
</evidence>
<proteinExistence type="predicted"/>
<protein>
    <submittedName>
        <fullName evidence="1">Uncharacterized protein</fullName>
    </submittedName>
</protein>
<organism evidence="1 2">
    <name type="scientific">Enterococcus faecium</name>
    <name type="common">Streptococcus faecium</name>
    <dbReference type="NCBI Taxonomy" id="1352"/>
    <lineage>
        <taxon>Bacteria</taxon>
        <taxon>Bacillati</taxon>
        <taxon>Bacillota</taxon>
        <taxon>Bacilli</taxon>
        <taxon>Lactobacillales</taxon>
        <taxon>Enterococcaceae</taxon>
        <taxon>Enterococcus</taxon>
    </lineage>
</organism>